<name>A0A6A6ZNY6_9PLEO</name>
<evidence type="ECO:0000313" key="2">
    <source>
        <dbReference type="EMBL" id="KAF2822586.1"/>
    </source>
</evidence>
<evidence type="ECO:0000256" key="1">
    <source>
        <dbReference type="SAM" id="Phobius"/>
    </source>
</evidence>
<dbReference type="AlphaFoldDB" id="A0A6A6ZNY6"/>
<sequence length="295" mass="33299">MPITAVHIIHSTKFCIAVPLIVSPPMRRTSRSNHLSLVKLRDCMGAAALLLTLLCILIACNISNLLNEAQPAYLRDFSPACQPAHIYPDYRRALGFPLALFDDNLMPPKAAVRKALKTAKAYLHSDKWWKNPGVKAMRHEMPNVIEALQYASGELIAWTGYMLYEDGATTPEDDPWGYRVAPRDISFPHFKTEGCAPYTWGQASKITAYKLITPYWQHANATPQTTADVSQYCPPFSLATFQDAWRQISTFRVLPYPQIEWNTAVLPPRGVHEFYFHFIFCGFGLLNPVLRSLAV</sequence>
<protein>
    <submittedName>
        <fullName evidence="2">Uncharacterized protein</fullName>
    </submittedName>
</protein>
<evidence type="ECO:0000313" key="3">
    <source>
        <dbReference type="Proteomes" id="UP000799424"/>
    </source>
</evidence>
<keyword evidence="1" id="KW-0472">Membrane</keyword>
<keyword evidence="1" id="KW-1133">Transmembrane helix</keyword>
<keyword evidence="3" id="KW-1185">Reference proteome</keyword>
<feature type="transmembrane region" description="Helical" evidence="1">
    <location>
        <begin position="43"/>
        <end position="66"/>
    </location>
</feature>
<organism evidence="2 3">
    <name type="scientific">Ophiobolus disseminans</name>
    <dbReference type="NCBI Taxonomy" id="1469910"/>
    <lineage>
        <taxon>Eukaryota</taxon>
        <taxon>Fungi</taxon>
        <taxon>Dikarya</taxon>
        <taxon>Ascomycota</taxon>
        <taxon>Pezizomycotina</taxon>
        <taxon>Dothideomycetes</taxon>
        <taxon>Pleosporomycetidae</taxon>
        <taxon>Pleosporales</taxon>
        <taxon>Pleosporineae</taxon>
        <taxon>Phaeosphaeriaceae</taxon>
        <taxon>Ophiobolus</taxon>
    </lineage>
</organism>
<keyword evidence="1" id="KW-0812">Transmembrane</keyword>
<accession>A0A6A6ZNY6</accession>
<reference evidence="2" key="1">
    <citation type="journal article" date="2020" name="Stud. Mycol.">
        <title>101 Dothideomycetes genomes: a test case for predicting lifestyles and emergence of pathogens.</title>
        <authorList>
            <person name="Haridas S."/>
            <person name="Albert R."/>
            <person name="Binder M."/>
            <person name="Bloem J."/>
            <person name="Labutti K."/>
            <person name="Salamov A."/>
            <person name="Andreopoulos B."/>
            <person name="Baker S."/>
            <person name="Barry K."/>
            <person name="Bills G."/>
            <person name="Bluhm B."/>
            <person name="Cannon C."/>
            <person name="Castanera R."/>
            <person name="Culley D."/>
            <person name="Daum C."/>
            <person name="Ezra D."/>
            <person name="Gonzalez J."/>
            <person name="Henrissat B."/>
            <person name="Kuo A."/>
            <person name="Liang C."/>
            <person name="Lipzen A."/>
            <person name="Lutzoni F."/>
            <person name="Magnuson J."/>
            <person name="Mondo S."/>
            <person name="Nolan M."/>
            <person name="Ohm R."/>
            <person name="Pangilinan J."/>
            <person name="Park H.-J."/>
            <person name="Ramirez L."/>
            <person name="Alfaro M."/>
            <person name="Sun H."/>
            <person name="Tritt A."/>
            <person name="Yoshinaga Y."/>
            <person name="Zwiers L.-H."/>
            <person name="Turgeon B."/>
            <person name="Goodwin S."/>
            <person name="Spatafora J."/>
            <person name="Crous P."/>
            <person name="Grigoriev I."/>
        </authorList>
    </citation>
    <scope>NUCLEOTIDE SEQUENCE</scope>
    <source>
        <strain evidence="2">CBS 113818</strain>
    </source>
</reference>
<proteinExistence type="predicted"/>
<dbReference type="EMBL" id="MU006234">
    <property type="protein sequence ID" value="KAF2822586.1"/>
    <property type="molecule type" value="Genomic_DNA"/>
</dbReference>
<dbReference type="Proteomes" id="UP000799424">
    <property type="component" value="Unassembled WGS sequence"/>
</dbReference>
<gene>
    <name evidence="2" type="ORF">CC86DRAFT_469914</name>
</gene>